<dbReference type="Proteomes" id="UP000886748">
    <property type="component" value="Unassembled WGS sequence"/>
</dbReference>
<dbReference type="EMBL" id="DVOD01000052">
    <property type="protein sequence ID" value="HIU92909.1"/>
    <property type="molecule type" value="Genomic_DNA"/>
</dbReference>
<accession>A0A9D1N0M1</accession>
<evidence type="ECO:0000313" key="2">
    <source>
        <dbReference type="Proteomes" id="UP000886748"/>
    </source>
</evidence>
<evidence type="ECO:0000313" key="1">
    <source>
        <dbReference type="EMBL" id="HIU92909.1"/>
    </source>
</evidence>
<reference evidence="1" key="2">
    <citation type="journal article" date="2021" name="PeerJ">
        <title>Extensive microbial diversity within the chicken gut microbiome revealed by metagenomics and culture.</title>
        <authorList>
            <person name="Gilroy R."/>
            <person name="Ravi A."/>
            <person name="Getino M."/>
            <person name="Pursley I."/>
            <person name="Horton D.L."/>
            <person name="Alikhan N.F."/>
            <person name="Baker D."/>
            <person name="Gharbi K."/>
            <person name="Hall N."/>
            <person name="Watson M."/>
            <person name="Adriaenssens E.M."/>
            <person name="Foster-Nyarko E."/>
            <person name="Jarju S."/>
            <person name="Secka A."/>
            <person name="Antonio M."/>
            <person name="Oren A."/>
            <person name="Chaudhuri R.R."/>
            <person name="La Ragione R."/>
            <person name="Hildebrand F."/>
            <person name="Pallen M.J."/>
        </authorList>
    </citation>
    <scope>NUCLEOTIDE SEQUENCE</scope>
    <source>
        <strain evidence="1">CHK154-7741</strain>
    </source>
</reference>
<organism evidence="1 2">
    <name type="scientific">Candidatus Limenecus avicola</name>
    <dbReference type="NCBI Taxonomy" id="2840847"/>
    <lineage>
        <taxon>Bacteria</taxon>
        <taxon>Bacillati</taxon>
        <taxon>Bacillota</taxon>
        <taxon>Clostridia</taxon>
        <taxon>Eubacteriales</taxon>
        <taxon>Clostridiaceae</taxon>
        <taxon>Clostridiaceae incertae sedis</taxon>
        <taxon>Candidatus Limenecus</taxon>
    </lineage>
</organism>
<gene>
    <name evidence="1" type="ORF">IAD26_07240</name>
</gene>
<sequence length="79" mass="8851">MLSIISDLYTPQTNGEISPSIMQNWTQQAIECYEINSDCSKCSLAGGNYSFVCQMPKIVKALLKEYGEPNSCFKQISNF</sequence>
<protein>
    <submittedName>
        <fullName evidence="1">Uncharacterized protein</fullName>
    </submittedName>
</protein>
<proteinExistence type="predicted"/>
<dbReference type="AlphaFoldDB" id="A0A9D1N0M1"/>
<comment type="caution">
    <text evidence="1">The sequence shown here is derived from an EMBL/GenBank/DDBJ whole genome shotgun (WGS) entry which is preliminary data.</text>
</comment>
<name>A0A9D1N0M1_9CLOT</name>
<reference evidence="1" key="1">
    <citation type="submission" date="2020-10" db="EMBL/GenBank/DDBJ databases">
        <authorList>
            <person name="Gilroy R."/>
        </authorList>
    </citation>
    <scope>NUCLEOTIDE SEQUENCE</scope>
    <source>
        <strain evidence="1">CHK154-7741</strain>
    </source>
</reference>